<evidence type="ECO:0000256" key="16">
    <source>
        <dbReference type="ARBA" id="ARBA00038053"/>
    </source>
</evidence>
<evidence type="ECO:0000256" key="9">
    <source>
        <dbReference type="ARBA" id="ARBA00022984"/>
    </source>
</evidence>
<proteinExistence type="inferred from homology"/>
<evidence type="ECO:0000256" key="1">
    <source>
        <dbReference type="ARBA" id="ARBA00004651"/>
    </source>
</evidence>
<dbReference type="AlphaFoldDB" id="A0A1F5NPC9"/>
<reference evidence="22 23" key="1">
    <citation type="journal article" date="2016" name="Nat. Commun.">
        <title>Thousands of microbial genomes shed light on interconnected biogeochemical processes in an aquifer system.</title>
        <authorList>
            <person name="Anantharaman K."/>
            <person name="Brown C.T."/>
            <person name="Hug L.A."/>
            <person name="Sharon I."/>
            <person name="Castelle C.J."/>
            <person name="Probst A.J."/>
            <person name="Thomas B.C."/>
            <person name="Singh A."/>
            <person name="Wilkins M.J."/>
            <person name="Karaoz U."/>
            <person name="Brodie E.L."/>
            <person name="Williams K.H."/>
            <person name="Hubbard S.S."/>
            <person name="Banfield J.F."/>
        </authorList>
    </citation>
    <scope>NUCLEOTIDE SEQUENCE [LARGE SCALE GENOMIC DNA]</scope>
</reference>
<evidence type="ECO:0000256" key="17">
    <source>
        <dbReference type="ARBA" id="ARBA00041185"/>
    </source>
</evidence>
<evidence type="ECO:0000256" key="10">
    <source>
        <dbReference type="ARBA" id="ARBA00022989"/>
    </source>
</evidence>
<dbReference type="NCBIfam" id="TIGR02614">
    <property type="entry name" value="ftsW"/>
    <property type="match status" value="1"/>
</dbReference>
<dbReference type="GO" id="GO:0051301">
    <property type="term" value="P:cell division"/>
    <property type="evidence" value="ECO:0007669"/>
    <property type="project" value="UniProtKB-KW"/>
</dbReference>
<feature type="transmembrane region" description="Helical" evidence="21">
    <location>
        <begin position="51"/>
        <end position="70"/>
    </location>
</feature>
<keyword evidence="10 21" id="KW-1133">Transmembrane helix</keyword>
<feature type="transmembrane region" description="Helical" evidence="21">
    <location>
        <begin position="82"/>
        <end position="100"/>
    </location>
</feature>
<keyword evidence="9" id="KW-0573">Peptidoglycan synthesis</keyword>
<evidence type="ECO:0000256" key="15">
    <source>
        <dbReference type="ARBA" id="ARBA00033270"/>
    </source>
</evidence>
<evidence type="ECO:0000256" key="21">
    <source>
        <dbReference type="SAM" id="Phobius"/>
    </source>
</evidence>
<dbReference type="GO" id="GO:0005886">
    <property type="term" value="C:plasma membrane"/>
    <property type="evidence" value="ECO:0007669"/>
    <property type="project" value="UniProtKB-SubCell"/>
</dbReference>
<evidence type="ECO:0000256" key="12">
    <source>
        <dbReference type="ARBA" id="ARBA00023306"/>
    </source>
</evidence>
<organism evidence="22 23">
    <name type="scientific">Candidatus Doudnabacteria bacterium RIFCSPHIGHO2_01_FULL_46_14</name>
    <dbReference type="NCBI Taxonomy" id="1817824"/>
    <lineage>
        <taxon>Bacteria</taxon>
        <taxon>Candidatus Doudnaibacteriota</taxon>
    </lineage>
</organism>
<feature type="transmembrane region" description="Helical" evidence="21">
    <location>
        <begin position="169"/>
        <end position="186"/>
    </location>
</feature>
<dbReference type="PANTHER" id="PTHR30474">
    <property type="entry name" value="CELL CYCLE PROTEIN"/>
    <property type="match status" value="1"/>
</dbReference>
<evidence type="ECO:0000256" key="2">
    <source>
        <dbReference type="ARBA" id="ARBA00004752"/>
    </source>
</evidence>
<comment type="caution">
    <text evidence="22">The sequence shown here is derived from an EMBL/GenBank/DDBJ whole genome shotgun (WGS) entry which is preliminary data.</text>
</comment>
<keyword evidence="4 22" id="KW-0132">Cell division</keyword>
<evidence type="ECO:0000256" key="14">
    <source>
        <dbReference type="ARBA" id="ARBA00032370"/>
    </source>
</evidence>
<keyword evidence="7 21" id="KW-0812">Transmembrane</keyword>
<feature type="transmembrane region" description="Helical" evidence="21">
    <location>
        <begin position="344"/>
        <end position="365"/>
    </location>
</feature>
<protein>
    <recommendedName>
        <fullName evidence="17">Probable peptidoglycan glycosyltransferase FtsW</fullName>
        <ecNumber evidence="19">2.4.99.28</ecNumber>
    </recommendedName>
    <alternativeName>
        <fullName evidence="18">Cell division protein FtsW</fullName>
    </alternativeName>
    <alternativeName>
        <fullName evidence="15">Cell wall polymerase</fullName>
    </alternativeName>
    <alternativeName>
        <fullName evidence="14">Peptidoglycan polymerase</fullName>
    </alternativeName>
</protein>
<dbReference type="Proteomes" id="UP000176864">
    <property type="component" value="Unassembled WGS sequence"/>
</dbReference>
<evidence type="ECO:0000256" key="3">
    <source>
        <dbReference type="ARBA" id="ARBA00022475"/>
    </source>
</evidence>
<dbReference type="EC" id="2.4.99.28" evidence="19"/>
<feature type="transmembrane region" description="Helical" evidence="21">
    <location>
        <begin position="193"/>
        <end position="211"/>
    </location>
</feature>
<dbReference type="InterPro" id="IPR013437">
    <property type="entry name" value="FtsW"/>
</dbReference>
<keyword evidence="6" id="KW-0808">Transferase</keyword>
<evidence type="ECO:0000256" key="8">
    <source>
        <dbReference type="ARBA" id="ARBA00022960"/>
    </source>
</evidence>
<comment type="catalytic activity">
    <reaction evidence="20">
        <text>[GlcNAc-(1-&gt;4)-Mur2Ac(oyl-L-Ala-gamma-D-Glu-L-Lys-D-Ala-D-Ala)](n)-di-trans,octa-cis-undecaprenyl diphosphate + beta-D-GlcNAc-(1-&gt;4)-Mur2Ac(oyl-L-Ala-gamma-D-Glu-L-Lys-D-Ala-D-Ala)-di-trans,octa-cis-undecaprenyl diphosphate = [GlcNAc-(1-&gt;4)-Mur2Ac(oyl-L-Ala-gamma-D-Glu-L-Lys-D-Ala-D-Ala)](n+1)-di-trans,octa-cis-undecaprenyl diphosphate + di-trans,octa-cis-undecaprenyl diphosphate + H(+)</text>
        <dbReference type="Rhea" id="RHEA:23708"/>
        <dbReference type="Rhea" id="RHEA-COMP:9602"/>
        <dbReference type="Rhea" id="RHEA-COMP:9603"/>
        <dbReference type="ChEBI" id="CHEBI:15378"/>
        <dbReference type="ChEBI" id="CHEBI:58405"/>
        <dbReference type="ChEBI" id="CHEBI:60033"/>
        <dbReference type="ChEBI" id="CHEBI:78435"/>
        <dbReference type="EC" id="2.4.99.28"/>
    </reaction>
</comment>
<evidence type="ECO:0000313" key="22">
    <source>
        <dbReference type="EMBL" id="OGE79433.1"/>
    </source>
</evidence>
<dbReference type="Pfam" id="PF01098">
    <property type="entry name" value="FTSW_RODA_SPOVE"/>
    <property type="match status" value="1"/>
</dbReference>
<evidence type="ECO:0000256" key="19">
    <source>
        <dbReference type="ARBA" id="ARBA00044770"/>
    </source>
</evidence>
<dbReference type="GO" id="GO:0071555">
    <property type="term" value="P:cell wall organization"/>
    <property type="evidence" value="ECO:0007669"/>
    <property type="project" value="UniProtKB-KW"/>
</dbReference>
<evidence type="ECO:0000256" key="20">
    <source>
        <dbReference type="ARBA" id="ARBA00049902"/>
    </source>
</evidence>
<keyword evidence="3" id="KW-1003">Cell membrane</keyword>
<evidence type="ECO:0000256" key="6">
    <source>
        <dbReference type="ARBA" id="ARBA00022679"/>
    </source>
</evidence>
<gene>
    <name evidence="22" type="ORF">A2751_05375</name>
</gene>
<name>A0A1F5NPC9_9BACT</name>
<comment type="subcellular location">
    <subcellularLocation>
        <location evidence="1">Cell membrane</location>
        <topology evidence="1">Multi-pass membrane protein</topology>
    </subcellularLocation>
</comment>
<comment type="pathway">
    <text evidence="2">Cell wall biogenesis; peptidoglycan biosynthesis.</text>
</comment>
<dbReference type="GO" id="GO:0032153">
    <property type="term" value="C:cell division site"/>
    <property type="evidence" value="ECO:0007669"/>
    <property type="project" value="TreeGrafter"/>
</dbReference>
<dbReference type="GO" id="GO:0009252">
    <property type="term" value="P:peptidoglycan biosynthetic process"/>
    <property type="evidence" value="ECO:0007669"/>
    <property type="project" value="UniProtKB-KW"/>
</dbReference>
<dbReference type="EMBL" id="MFEK01000003">
    <property type="protein sequence ID" value="OGE79433.1"/>
    <property type="molecule type" value="Genomic_DNA"/>
</dbReference>
<dbReference type="InterPro" id="IPR001182">
    <property type="entry name" value="FtsW/RodA"/>
</dbReference>
<evidence type="ECO:0000256" key="4">
    <source>
        <dbReference type="ARBA" id="ARBA00022618"/>
    </source>
</evidence>
<keyword evidence="5" id="KW-0328">Glycosyltransferase</keyword>
<evidence type="ECO:0000256" key="7">
    <source>
        <dbReference type="ARBA" id="ARBA00022692"/>
    </source>
</evidence>
<keyword evidence="8" id="KW-0133">Cell shape</keyword>
<evidence type="ECO:0000256" key="13">
    <source>
        <dbReference type="ARBA" id="ARBA00023316"/>
    </source>
</evidence>
<feature type="transmembrane region" description="Helical" evidence="21">
    <location>
        <begin position="112"/>
        <end position="132"/>
    </location>
</feature>
<dbReference type="GO" id="GO:0015648">
    <property type="term" value="F:lipid-linked peptidoglycan transporter activity"/>
    <property type="evidence" value="ECO:0007669"/>
    <property type="project" value="TreeGrafter"/>
</dbReference>
<evidence type="ECO:0000313" key="23">
    <source>
        <dbReference type="Proteomes" id="UP000176864"/>
    </source>
</evidence>
<accession>A0A1F5NPC9</accession>
<evidence type="ECO:0000256" key="5">
    <source>
        <dbReference type="ARBA" id="ARBA00022676"/>
    </source>
</evidence>
<sequence length="373" mass="40345">MKNKIQNKYRGKVSGTLLGIVLILLLIGLAAVSSASSVLSFERFGHNNYYFFRQIIFVLAGLAAMFVFSRIDYQVWKKYSRLIILGAIAILCLVLIPGFGFKSGGTRAWFNIGSFLLQPSEFVKLGLIFYLASWFDRKIGAESNFWFGILPPLFVSSILVGLLLVESDLGTAIVYVVIAAVIFFAAGARYRYLVGLGLAGLAFLTVLIKAAPYRVARITAFLDPQKDPLGVGYHITQALIAIGSGGLWGYGFGASRQKHNYLPESIGDSIFAVMAEELGFVRILFIVLLFAALAVLGLRVAKRAPDLFGTLAAVGITAWLVFQALINMGAISNLLPLTGITLPFISYGGSSLVSVCIAVGVLLNISRHSVKVV</sequence>
<dbReference type="PANTHER" id="PTHR30474:SF2">
    <property type="entry name" value="PEPTIDOGLYCAN GLYCOSYLTRANSFERASE FTSW-RELATED"/>
    <property type="match status" value="1"/>
</dbReference>
<keyword evidence="12" id="KW-0131">Cell cycle</keyword>
<dbReference type="GO" id="GO:0008360">
    <property type="term" value="P:regulation of cell shape"/>
    <property type="evidence" value="ECO:0007669"/>
    <property type="project" value="UniProtKB-KW"/>
</dbReference>
<evidence type="ECO:0000256" key="11">
    <source>
        <dbReference type="ARBA" id="ARBA00023136"/>
    </source>
</evidence>
<dbReference type="STRING" id="1817824.A2751_05375"/>
<feature type="transmembrane region" description="Helical" evidence="21">
    <location>
        <begin position="310"/>
        <end position="332"/>
    </location>
</feature>
<comment type="similarity">
    <text evidence="16">Belongs to the SEDS family. FtsW subfamily.</text>
</comment>
<keyword evidence="11 21" id="KW-0472">Membrane</keyword>
<feature type="transmembrane region" description="Helical" evidence="21">
    <location>
        <begin position="279"/>
        <end position="298"/>
    </location>
</feature>
<evidence type="ECO:0000256" key="18">
    <source>
        <dbReference type="ARBA" id="ARBA00041418"/>
    </source>
</evidence>
<dbReference type="GO" id="GO:0008955">
    <property type="term" value="F:peptidoglycan glycosyltransferase activity"/>
    <property type="evidence" value="ECO:0007669"/>
    <property type="project" value="UniProtKB-EC"/>
</dbReference>
<keyword evidence="13" id="KW-0961">Cell wall biogenesis/degradation</keyword>
<feature type="transmembrane region" description="Helical" evidence="21">
    <location>
        <begin position="144"/>
        <end position="163"/>
    </location>
</feature>